<accession>A0ACC2TV41</accession>
<protein>
    <submittedName>
        <fullName evidence="1">Uncharacterized protein</fullName>
    </submittedName>
</protein>
<proteinExistence type="predicted"/>
<keyword evidence="2" id="KW-1185">Reference proteome</keyword>
<sequence>MTHVFPISFNATGNVTIKKFLFPTMALHLRSVGGQLAIEDSNHLQAILLKANHLNPPLKSINNPRLSLVKFNDMDINYKSNDKIIKVLVASKEKELSNQENVQDSNRSKSPLDPKMRKLIKLYFTSLIPLAIFFTVLITLYLK</sequence>
<dbReference type="Proteomes" id="UP001165960">
    <property type="component" value="Unassembled WGS sequence"/>
</dbReference>
<comment type="caution">
    <text evidence="1">The sequence shown here is derived from an EMBL/GenBank/DDBJ whole genome shotgun (WGS) entry which is preliminary data.</text>
</comment>
<gene>
    <name evidence="1" type="ORF">DSO57_1005174</name>
</gene>
<name>A0ACC2TV41_9FUNG</name>
<reference evidence="1" key="1">
    <citation type="submission" date="2022-04" db="EMBL/GenBank/DDBJ databases">
        <title>Genome of the entomopathogenic fungus Entomophthora muscae.</title>
        <authorList>
            <person name="Elya C."/>
            <person name="Lovett B.R."/>
            <person name="Lee E."/>
            <person name="Macias A.M."/>
            <person name="Hajek A.E."/>
            <person name="De Bivort B.L."/>
            <person name="Kasson M.T."/>
            <person name="De Fine Licht H.H."/>
            <person name="Stajich J.E."/>
        </authorList>
    </citation>
    <scope>NUCLEOTIDE SEQUENCE</scope>
    <source>
        <strain evidence="1">Berkeley</strain>
    </source>
</reference>
<organism evidence="1 2">
    <name type="scientific">Entomophthora muscae</name>
    <dbReference type="NCBI Taxonomy" id="34485"/>
    <lineage>
        <taxon>Eukaryota</taxon>
        <taxon>Fungi</taxon>
        <taxon>Fungi incertae sedis</taxon>
        <taxon>Zoopagomycota</taxon>
        <taxon>Entomophthoromycotina</taxon>
        <taxon>Entomophthoromycetes</taxon>
        <taxon>Entomophthorales</taxon>
        <taxon>Entomophthoraceae</taxon>
        <taxon>Entomophthora</taxon>
    </lineage>
</organism>
<dbReference type="EMBL" id="QTSX02002143">
    <property type="protein sequence ID" value="KAJ9078608.1"/>
    <property type="molecule type" value="Genomic_DNA"/>
</dbReference>
<evidence type="ECO:0000313" key="2">
    <source>
        <dbReference type="Proteomes" id="UP001165960"/>
    </source>
</evidence>
<evidence type="ECO:0000313" key="1">
    <source>
        <dbReference type="EMBL" id="KAJ9078608.1"/>
    </source>
</evidence>